<keyword evidence="2" id="KW-1185">Reference proteome</keyword>
<dbReference type="Proteomes" id="UP000596742">
    <property type="component" value="Unassembled WGS sequence"/>
</dbReference>
<protein>
    <submittedName>
        <fullName evidence="1">Uncharacterized protein</fullName>
    </submittedName>
</protein>
<dbReference type="EMBL" id="UYJE01006625">
    <property type="protein sequence ID" value="VDI47583.1"/>
    <property type="molecule type" value="Genomic_DNA"/>
</dbReference>
<evidence type="ECO:0000313" key="1">
    <source>
        <dbReference type="EMBL" id="VDI47583.1"/>
    </source>
</evidence>
<proteinExistence type="predicted"/>
<dbReference type="AlphaFoldDB" id="A0A8B6FEZ7"/>
<sequence length="140" mass="15862">MQRTSNRAAAEMVKLNKTDMKHKLEQVQDVKEGEVYPKKKLTVDARFNSNTIYSTTKPVKHSHLVLKQAAALSEFEKGNHLGLQKFLVQYVTTDGDVEDVIEALNPMWKVERPANPVQLGHSQFRVSRFGNVSLKSNRGL</sequence>
<organism evidence="1 2">
    <name type="scientific">Mytilus galloprovincialis</name>
    <name type="common">Mediterranean mussel</name>
    <dbReference type="NCBI Taxonomy" id="29158"/>
    <lineage>
        <taxon>Eukaryota</taxon>
        <taxon>Metazoa</taxon>
        <taxon>Spiralia</taxon>
        <taxon>Lophotrochozoa</taxon>
        <taxon>Mollusca</taxon>
        <taxon>Bivalvia</taxon>
        <taxon>Autobranchia</taxon>
        <taxon>Pteriomorphia</taxon>
        <taxon>Mytilida</taxon>
        <taxon>Mytiloidea</taxon>
        <taxon>Mytilidae</taxon>
        <taxon>Mytilinae</taxon>
        <taxon>Mytilus</taxon>
    </lineage>
</organism>
<reference evidence="1" key="1">
    <citation type="submission" date="2018-11" db="EMBL/GenBank/DDBJ databases">
        <authorList>
            <person name="Alioto T."/>
            <person name="Alioto T."/>
        </authorList>
    </citation>
    <scope>NUCLEOTIDE SEQUENCE</scope>
</reference>
<accession>A0A8B6FEZ7</accession>
<name>A0A8B6FEZ7_MYTGA</name>
<comment type="caution">
    <text evidence="1">The sequence shown here is derived from an EMBL/GenBank/DDBJ whole genome shotgun (WGS) entry which is preliminary data.</text>
</comment>
<evidence type="ECO:0000313" key="2">
    <source>
        <dbReference type="Proteomes" id="UP000596742"/>
    </source>
</evidence>
<gene>
    <name evidence="1" type="ORF">MGAL_10B067987</name>
</gene>